<name>A0A6A5S707_9PLEO</name>
<dbReference type="OrthoDB" id="5384519at2759"/>
<reference evidence="1" key="1">
    <citation type="journal article" date="2020" name="Stud. Mycol.">
        <title>101 Dothideomycetes genomes: a test case for predicting lifestyles and emergence of pathogens.</title>
        <authorList>
            <person name="Haridas S."/>
            <person name="Albert R."/>
            <person name="Binder M."/>
            <person name="Bloem J."/>
            <person name="Labutti K."/>
            <person name="Salamov A."/>
            <person name="Andreopoulos B."/>
            <person name="Baker S."/>
            <person name="Barry K."/>
            <person name="Bills G."/>
            <person name="Bluhm B."/>
            <person name="Cannon C."/>
            <person name="Castanera R."/>
            <person name="Culley D."/>
            <person name="Daum C."/>
            <person name="Ezra D."/>
            <person name="Gonzalez J."/>
            <person name="Henrissat B."/>
            <person name="Kuo A."/>
            <person name="Liang C."/>
            <person name="Lipzen A."/>
            <person name="Lutzoni F."/>
            <person name="Magnuson J."/>
            <person name="Mondo S."/>
            <person name="Nolan M."/>
            <person name="Ohm R."/>
            <person name="Pangilinan J."/>
            <person name="Park H.-J."/>
            <person name="Ramirez L."/>
            <person name="Alfaro M."/>
            <person name="Sun H."/>
            <person name="Tritt A."/>
            <person name="Yoshinaga Y."/>
            <person name="Zwiers L.-H."/>
            <person name="Turgeon B."/>
            <person name="Goodwin S."/>
            <person name="Spatafora J."/>
            <person name="Crous P."/>
            <person name="Grigoriev I."/>
        </authorList>
    </citation>
    <scope>NUCLEOTIDE SEQUENCE</scope>
    <source>
        <strain evidence="1">CBS 183.55</strain>
    </source>
</reference>
<organism evidence="1 2">
    <name type="scientific">Didymella exigua CBS 183.55</name>
    <dbReference type="NCBI Taxonomy" id="1150837"/>
    <lineage>
        <taxon>Eukaryota</taxon>
        <taxon>Fungi</taxon>
        <taxon>Dikarya</taxon>
        <taxon>Ascomycota</taxon>
        <taxon>Pezizomycotina</taxon>
        <taxon>Dothideomycetes</taxon>
        <taxon>Pleosporomycetidae</taxon>
        <taxon>Pleosporales</taxon>
        <taxon>Pleosporineae</taxon>
        <taxon>Didymellaceae</taxon>
        <taxon>Didymella</taxon>
    </lineage>
</organism>
<accession>A0A6A5S707</accession>
<dbReference type="GeneID" id="54347740"/>
<sequence length="366" mass="40659">LPEGWKWDVRFHPHSKVSGSWTCRPLDDNEPPSFPLTITGAPAVLPVDYRWPPKGGVNPPSDPRSSNPIDCRAEISVDIVQDILLTFEGCVGFYLLINGPLQIIVPEEFDTAVSFAYTPHVRRTEGLLHKLDSEAKDFPTRTQSPQTNPPINVRSMLTLSINDAISASGKKQKRRFEGRIGPKVVKDGDPCLVMSFHVITGAISARTLPIKSLDPRLERPKDSWKEQVEIIALGTSSTIEKTYDEAAQFYPDGFPHDIILIKLLGSTASQRDAKTTRCWHDSDTVIAGESILLNMWVTGSKPLRDLDRSVWKRLVSRAVLYRFSLDFDLPTGNSGIALYANGTWEDITHGSGVLGFQSLVQRSKLS</sequence>
<dbReference type="RefSeq" id="XP_033453545.1">
    <property type="nucleotide sequence ID" value="XM_033590085.1"/>
</dbReference>
<protein>
    <submittedName>
        <fullName evidence="1">Uncharacterized protein</fullName>
    </submittedName>
</protein>
<dbReference type="Proteomes" id="UP000800082">
    <property type="component" value="Unassembled WGS sequence"/>
</dbReference>
<keyword evidence="2" id="KW-1185">Reference proteome</keyword>
<evidence type="ECO:0000313" key="2">
    <source>
        <dbReference type="Proteomes" id="UP000800082"/>
    </source>
</evidence>
<proteinExistence type="predicted"/>
<evidence type="ECO:0000313" key="1">
    <source>
        <dbReference type="EMBL" id="KAF1933297.1"/>
    </source>
</evidence>
<gene>
    <name evidence="1" type="ORF">M421DRAFT_395241</name>
</gene>
<dbReference type="AlphaFoldDB" id="A0A6A5S707"/>
<feature type="non-terminal residue" evidence="1">
    <location>
        <position position="1"/>
    </location>
</feature>
<dbReference type="EMBL" id="ML978957">
    <property type="protein sequence ID" value="KAF1933297.1"/>
    <property type="molecule type" value="Genomic_DNA"/>
</dbReference>